<dbReference type="CDD" id="cd07185">
    <property type="entry name" value="OmpA_C-like"/>
    <property type="match status" value="1"/>
</dbReference>
<dbReference type="InterPro" id="IPR006664">
    <property type="entry name" value="OMP_bac"/>
</dbReference>
<dbReference type="InterPro" id="IPR011659">
    <property type="entry name" value="WD40"/>
</dbReference>
<keyword evidence="3" id="KW-0998">Cell outer membrane</keyword>
<dbReference type="Gene3D" id="3.30.1330.60">
    <property type="entry name" value="OmpA-like domain"/>
    <property type="match status" value="1"/>
</dbReference>
<evidence type="ECO:0000313" key="8">
    <source>
        <dbReference type="EMBL" id="PSG94799.1"/>
    </source>
</evidence>
<evidence type="ECO:0000256" key="5">
    <source>
        <dbReference type="PROSITE-ProRule" id="PRU00473"/>
    </source>
</evidence>
<reference evidence="8 9" key="1">
    <citation type="submission" date="2018-03" db="EMBL/GenBank/DDBJ databases">
        <title>Mesoflavibacter sp. HG37 and Mesoflavibacter sp. HG96 sp.nov., two marine bacteria isolated from seawater of Western Pacific Ocean.</title>
        <authorList>
            <person name="Cheng H."/>
            <person name="Wu Y.-H."/>
            <person name="Guo L.-L."/>
            <person name="Xu X.-W."/>
        </authorList>
    </citation>
    <scope>NUCLEOTIDE SEQUENCE [LARGE SCALE GENOMIC DNA]</scope>
    <source>
        <strain evidence="8 9">KCTC 42117</strain>
    </source>
</reference>
<gene>
    <name evidence="8" type="ORF">C7H61_00065</name>
</gene>
<dbReference type="PANTHER" id="PTHR30329">
    <property type="entry name" value="STATOR ELEMENT OF FLAGELLAR MOTOR COMPLEX"/>
    <property type="match status" value="1"/>
</dbReference>
<dbReference type="InterPro" id="IPR050330">
    <property type="entry name" value="Bact_OuterMem_StrucFunc"/>
</dbReference>
<accession>A0A2T1NPK1</accession>
<dbReference type="Gene3D" id="2.120.10.30">
    <property type="entry name" value="TolB, C-terminal domain"/>
    <property type="match status" value="1"/>
</dbReference>
<dbReference type="RefSeq" id="WP_106676003.1">
    <property type="nucleotide sequence ID" value="NZ_JACHWV010000009.1"/>
</dbReference>
<name>A0A2T1NPK1_9FLAO</name>
<evidence type="ECO:0000256" key="3">
    <source>
        <dbReference type="ARBA" id="ARBA00023237"/>
    </source>
</evidence>
<feature type="repeat" description="TPR" evidence="4">
    <location>
        <begin position="93"/>
        <end position="126"/>
    </location>
</feature>
<feature type="signal peptide" evidence="6">
    <location>
        <begin position="1"/>
        <end position="21"/>
    </location>
</feature>
<dbReference type="SUPFAM" id="SSF82171">
    <property type="entry name" value="DPP6 N-terminal domain-like"/>
    <property type="match status" value="2"/>
</dbReference>
<evidence type="ECO:0000256" key="6">
    <source>
        <dbReference type="SAM" id="SignalP"/>
    </source>
</evidence>
<protein>
    <submittedName>
        <fullName evidence="8">Flagellar motor protein MotB</fullName>
    </submittedName>
</protein>
<dbReference type="Gene3D" id="2.60.40.1120">
    <property type="entry name" value="Carboxypeptidase-like, regulatory domain"/>
    <property type="match status" value="1"/>
</dbReference>
<feature type="chain" id="PRO_5015709379" evidence="6">
    <location>
        <begin position="22"/>
        <end position="638"/>
    </location>
</feature>
<proteinExistence type="predicted"/>
<dbReference type="OrthoDB" id="9809364at2"/>
<sequence length="638" mass="73147">MKNKIIILTIFSLLSFSTFKAQDNGISAKVEKKYDKLSYIETTKALLKLVEDGNRTPEVLKKLANAYYFNVKMEDASKWYGELFAIKDIVVEYEYYYRYAMALKAIGDYDKANEYMQKFAVLKPNDSRAILFKKSPNYLETIEELSGDFELENLDFNSRFSDFGTSFYKEGIVFASSRGNGKLYKWNEQPFLDLYYINESEGKPEKLSENINTKYHESSTSFTKDGNTMYFTRNNYFRGKARKSNEKVNGLKIYKAQLIDGNWTNIESMPFNNDDYNVAHPALSMDEKRLYFASDMPGTYGKSDLFYVDINEDGTYGDPVNLGETINTEGRENFPFISNNGTLYFSSDGHQGLGGLDVFMSNLEATKVAVTNLGKPINSSRDDFEFIIDENTNEGYLTSNRYNGKGDDDIYKFTREYCTRFISGTTVDKRTNAIIPYASVVILNEKGVEVQNLTSDQNGAFSYEGSCKKQTYKVIASKDEFIQSEETFKINPSKEEDVVLKLNLKQTENEPLPVGKDLFTELDLNPIYFDFDKSNIRPDAQVELQKVIDYLKKYPTVNIDVQSHTDSRATDQYNIALSQRRNESTKKWIIQKGNIDPSRISGRGYGETQLVNRCSNGVKCSEEEHQQNRRSMFIVTSN</sequence>
<dbReference type="SUPFAM" id="SSF49464">
    <property type="entry name" value="Carboxypeptidase regulatory domain-like"/>
    <property type="match status" value="1"/>
</dbReference>
<dbReference type="SUPFAM" id="SSF48452">
    <property type="entry name" value="TPR-like"/>
    <property type="match status" value="1"/>
</dbReference>
<keyword evidence="6" id="KW-0732">Signal</keyword>
<dbReference type="PANTHER" id="PTHR30329:SF21">
    <property type="entry name" value="LIPOPROTEIN YIAD-RELATED"/>
    <property type="match status" value="1"/>
</dbReference>
<dbReference type="SUPFAM" id="SSF103088">
    <property type="entry name" value="OmpA-like"/>
    <property type="match status" value="1"/>
</dbReference>
<feature type="domain" description="OmpA-like" evidence="7">
    <location>
        <begin position="516"/>
        <end position="638"/>
    </location>
</feature>
<evidence type="ECO:0000259" key="7">
    <source>
        <dbReference type="PROSITE" id="PS51123"/>
    </source>
</evidence>
<organism evidence="8 9">
    <name type="scientific">Mesoflavibacter zeaxanthinifaciens subsp. sabulilitoris</name>
    <dbReference type="NCBI Taxonomy" id="1520893"/>
    <lineage>
        <taxon>Bacteria</taxon>
        <taxon>Pseudomonadati</taxon>
        <taxon>Bacteroidota</taxon>
        <taxon>Flavobacteriia</taxon>
        <taxon>Flavobacteriales</taxon>
        <taxon>Flavobacteriaceae</taxon>
        <taxon>Mesoflavibacter</taxon>
    </lineage>
</organism>
<keyword evidence="4" id="KW-0802">TPR repeat</keyword>
<dbReference type="GO" id="GO:0009279">
    <property type="term" value="C:cell outer membrane"/>
    <property type="evidence" value="ECO:0007669"/>
    <property type="project" value="UniProtKB-SubCell"/>
</dbReference>
<keyword evidence="8" id="KW-0969">Cilium</keyword>
<evidence type="ECO:0000256" key="1">
    <source>
        <dbReference type="ARBA" id="ARBA00004442"/>
    </source>
</evidence>
<keyword evidence="8" id="KW-0966">Cell projection</keyword>
<evidence type="ECO:0000256" key="4">
    <source>
        <dbReference type="PROSITE-ProRule" id="PRU00339"/>
    </source>
</evidence>
<dbReference type="InterPro" id="IPR011990">
    <property type="entry name" value="TPR-like_helical_dom_sf"/>
</dbReference>
<dbReference type="InterPro" id="IPR006665">
    <property type="entry name" value="OmpA-like"/>
</dbReference>
<dbReference type="PRINTS" id="PR01021">
    <property type="entry name" value="OMPADOMAIN"/>
</dbReference>
<comment type="caution">
    <text evidence="8">The sequence shown here is derived from an EMBL/GenBank/DDBJ whole genome shotgun (WGS) entry which is preliminary data.</text>
</comment>
<keyword evidence="2 5" id="KW-0472">Membrane</keyword>
<dbReference type="InterPro" id="IPR011042">
    <property type="entry name" value="6-blade_b-propeller_TolB-like"/>
</dbReference>
<dbReference type="Gene3D" id="1.25.40.10">
    <property type="entry name" value="Tetratricopeptide repeat domain"/>
    <property type="match status" value="1"/>
</dbReference>
<keyword evidence="9" id="KW-1185">Reference proteome</keyword>
<dbReference type="InterPro" id="IPR036737">
    <property type="entry name" value="OmpA-like_sf"/>
</dbReference>
<dbReference type="Pfam" id="PF07676">
    <property type="entry name" value="PD40"/>
    <property type="match status" value="2"/>
</dbReference>
<dbReference type="EMBL" id="PXOT01000009">
    <property type="protein sequence ID" value="PSG94799.1"/>
    <property type="molecule type" value="Genomic_DNA"/>
</dbReference>
<dbReference type="InterPro" id="IPR019734">
    <property type="entry name" value="TPR_rpt"/>
</dbReference>
<dbReference type="Proteomes" id="UP000238430">
    <property type="component" value="Unassembled WGS sequence"/>
</dbReference>
<dbReference type="PROSITE" id="PS50005">
    <property type="entry name" value="TPR"/>
    <property type="match status" value="1"/>
</dbReference>
<dbReference type="AlphaFoldDB" id="A0A2T1NPK1"/>
<dbReference type="InterPro" id="IPR008969">
    <property type="entry name" value="CarboxyPept-like_regulatory"/>
</dbReference>
<dbReference type="PROSITE" id="PS51123">
    <property type="entry name" value="OMPA_2"/>
    <property type="match status" value="1"/>
</dbReference>
<keyword evidence="8" id="KW-0282">Flagellum</keyword>
<evidence type="ECO:0000256" key="2">
    <source>
        <dbReference type="ARBA" id="ARBA00023136"/>
    </source>
</evidence>
<dbReference type="Pfam" id="PF13620">
    <property type="entry name" value="CarboxypepD_reg"/>
    <property type="match status" value="1"/>
</dbReference>
<comment type="subcellular location">
    <subcellularLocation>
        <location evidence="1">Cell outer membrane</location>
    </subcellularLocation>
</comment>
<dbReference type="Pfam" id="PF00691">
    <property type="entry name" value="OmpA"/>
    <property type="match status" value="1"/>
</dbReference>
<evidence type="ECO:0000313" key="9">
    <source>
        <dbReference type="Proteomes" id="UP000238430"/>
    </source>
</evidence>